<dbReference type="InterPro" id="IPR032466">
    <property type="entry name" value="Metal_Hydrolase"/>
</dbReference>
<reference evidence="3 4" key="1">
    <citation type="submission" date="2021-02" db="EMBL/GenBank/DDBJ databases">
        <title>Alicyclobacillus curvatus sp. nov. and Alicyclobacillus mengziensis sp. nov., two acidophilic bacteria isolated from acid mine drainage.</title>
        <authorList>
            <person name="Huang Y."/>
        </authorList>
    </citation>
    <scope>NUCLEOTIDE SEQUENCE [LARGE SCALE GENOMIC DNA]</scope>
    <source>
        <strain evidence="3 4">S30H14</strain>
    </source>
</reference>
<evidence type="ECO:0000313" key="4">
    <source>
        <dbReference type="Proteomes" id="UP000663505"/>
    </source>
</evidence>
<protein>
    <submittedName>
        <fullName evidence="3">Amidohydrolase</fullName>
    </submittedName>
</protein>
<evidence type="ECO:0000256" key="1">
    <source>
        <dbReference type="ARBA" id="ARBA00023239"/>
    </source>
</evidence>
<dbReference type="EMBL" id="CP071182">
    <property type="protein sequence ID" value="QSO49377.1"/>
    <property type="molecule type" value="Genomic_DNA"/>
</dbReference>
<evidence type="ECO:0000259" key="2">
    <source>
        <dbReference type="Pfam" id="PF04909"/>
    </source>
</evidence>
<dbReference type="PANTHER" id="PTHR21240:SF28">
    <property type="entry name" value="ISO-OROTATE DECARBOXYLASE (EUROFUNG)"/>
    <property type="match status" value="1"/>
</dbReference>
<dbReference type="GO" id="GO:0019748">
    <property type="term" value="P:secondary metabolic process"/>
    <property type="evidence" value="ECO:0007669"/>
    <property type="project" value="TreeGrafter"/>
</dbReference>
<dbReference type="Pfam" id="PF04909">
    <property type="entry name" value="Amidohydro_2"/>
    <property type="match status" value="1"/>
</dbReference>
<dbReference type="InterPro" id="IPR006680">
    <property type="entry name" value="Amidohydro-rel"/>
</dbReference>
<dbReference type="GO" id="GO:0005737">
    <property type="term" value="C:cytoplasm"/>
    <property type="evidence" value="ECO:0007669"/>
    <property type="project" value="TreeGrafter"/>
</dbReference>
<dbReference type="GO" id="GO:0016787">
    <property type="term" value="F:hydrolase activity"/>
    <property type="evidence" value="ECO:0007669"/>
    <property type="project" value="InterPro"/>
</dbReference>
<dbReference type="GO" id="GO:0016831">
    <property type="term" value="F:carboxy-lyase activity"/>
    <property type="evidence" value="ECO:0007669"/>
    <property type="project" value="InterPro"/>
</dbReference>
<dbReference type="RefSeq" id="WP_206658688.1">
    <property type="nucleotide sequence ID" value="NZ_CP071182.1"/>
</dbReference>
<sequence length="327" mass="36658">MVIDVHSHILPENVVGLIRKEGSKYGASVQKRGSAEWVVHEQGYTYPLFRKFYDAEEKLLDMNDMGVDFTVLSPAPPMFMYWIDDELSTTFARFVNEGTSRFVAANQQRFRGLATVPLQNPTAAVEVLHEAAKLTGLCGVEIGTTVEGKTLDDESYDAFFAACETLDWPVFLHPYYVGDKAGLSKYYLTNLIGNPLDTAIGAASLIFGGVLDRHPKLRVLLAHGGGYLPYQIGRLDHGYTVREESKTCLENPSAYLRRFYYDEITFNFKALSFLIQQVGADRVVIGTDYPFDMAESQPLDLLNQVPGLEPSSSKKIKELNPLQLFRF</sequence>
<feature type="domain" description="Amidohydrolase-related" evidence="2">
    <location>
        <begin position="3"/>
        <end position="327"/>
    </location>
</feature>
<accession>A0A9X7W374</accession>
<name>A0A9X7W374_9BACL</name>
<dbReference type="Gene3D" id="3.20.20.140">
    <property type="entry name" value="Metal-dependent hydrolases"/>
    <property type="match status" value="1"/>
</dbReference>
<dbReference type="KEGG" id="afx:JZ786_10900"/>
<dbReference type="Proteomes" id="UP000663505">
    <property type="component" value="Chromosome"/>
</dbReference>
<dbReference type="PANTHER" id="PTHR21240">
    <property type="entry name" value="2-AMINO-3-CARBOXYLMUCONATE-6-SEMIALDEHYDE DECARBOXYLASE"/>
    <property type="match status" value="1"/>
</dbReference>
<dbReference type="SUPFAM" id="SSF51556">
    <property type="entry name" value="Metallo-dependent hydrolases"/>
    <property type="match status" value="1"/>
</dbReference>
<keyword evidence="1" id="KW-0456">Lyase</keyword>
<gene>
    <name evidence="3" type="ORF">JZ786_10900</name>
</gene>
<dbReference type="InterPro" id="IPR032465">
    <property type="entry name" value="ACMSD"/>
</dbReference>
<keyword evidence="4" id="KW-1185">Reference proteome</keyword>
<proteinExistence type="predicted"/>
<dbReference type="AlphaFoldDB" id="A0A9X7W374"/>
<organism evidence="3 4">
    <name type="scientific">Alicyclobacillus mengziensis</name>
    <dbReference type="NCBI Taxonomy" id="2931921"/>
    <lineage>
        <taxon>Bacteria</taxon>
        <taxon>Bacillati</taxon>
        <taxon>Bacillota</taxon>
        <taxon>Bacilli</taxon>
        <taxon>Bacillales</taxon>
        <taxon>Alicyclobacillaceae</taxon>
        <taxon>Alicyclobacillus</taxon>
    </lineage>
</organism>
<evidence type="ECO:0000313" key="3">
    <source>
        <dbReference type="EMBL" id="QSO49377.1"/>
    </source>
</evidence>